<dbReference type="GeneID" id="14873272"/>
<gene>
    <name evidence="1" type="ORF">DFA_00969</name>
</gene>
<dbReference type="SMART" id="SM00248">
    <property type="entry name" value="ANK"/>
    <property type="match status" value="5"/>
</dbReference>
<dbReference type="SUPFAM" id="SSF48403">
    <property type="entry name" value="Ankyrin repeat"/>
    <property type="match status" value="1"/>
</dbReference>
<dbReference type="AlphaFoldDB" id="F4PUS5"/>
<dbReference type="Proteomes" id="UP000007797">
    <property type="component" value="Unassembled WGS sequence"/>
</dbReference>
<dbReference type="Gene3D" id="1.25.40.20">
    <property type="entry name" value="Ankyrin repeat-containing domain"/>
    <property type="match status" value="2"/>
</dbReference>
<dbReference type="KEGG" id="dfa:DFA_00969"/>
<evidence type="ECO:0000313" key="1">
    <source>
        <dbReference type="EMBL" id="EGG21094.1"/>
    </source>
</evidence>
<name>F4PUS5_CACFS</name>
<dbReference type="InterPro" id="IPR002110">
    <property type="entry name" value="Ankyrin_rpt"/>
</dbReference>
<dbReference type="Pfam" id="PF12796">
    <property type="entry name" value="Ank_2"/>
    <property type="match status" value="2"/>
</dbReference>
<dbReference type="InterPro" id="IPR036770">
    <property type="entry name" value="Ankyrin_rpt-contain_sf"/>
</dbReference>
<proteinExistence type="predicted"/>
<dbReference type="EMBL" id="GL883010">
    <property type="protein sequence ID" value="EGG21094.1"/>
    <property type="molecule type" value="Genomic_DNA"/>
</dbReference>
<sequence length="535" mass="59837">MVSISTTITTTNQQQQQEKKKLIVKKNIYDSKYGALSLIINNVYLFRIITRYIVDLNKQTISDAIVRVKEVHVNPMYGRQKPISTTNVCAKKFNEINISWCVYNNMYNVLKYKIKHLTIDQNNNNNNTDLLEKELGKLSASMIKPLVSNLDLPSLTILYRSNTDLFERSCYLVDIAAQSNNLDTVKFFHQVAKTSDYELATRSALHLACCNGSLEIVKFLHTHRSEGCNIYSMNMAAKAGHIDIVMFLHFNRTEGCNQEAMDGAASSGFLNIVEFLHTNRAIEGCTTAAMNGAARNGSLDVVAYLHQHRNEGATHEAIDGAARNGHMDVVLYLLKHRGEGYSHQAFSGALENNHPAIFKTLLYYSNLYYKKSTSQHFFDNLLVDSIKLGSRQEIAKILIEGKHARDLVNIVDEAVTHNRLDMLAFLLDHPQTCQQMSPKCLQIASSKGYLPIVQLLIEKRPTQLYPHVPLALSSSIANGHSPVSSFLASILNKIQETSRSGTSNSNSHTLDPSITDGLALNLISDWVIRNSASND</sequence>
<accession>F4PUS5</accession>
<evidence type="ECO:0008006" key="3">
    <source>
        <dbReference type="Google" id="ProtNLM"/>
    </source>
</evidence>
<reference evidence="2" key="1">
    <citation type="journal article" date="2011" name="Genome Res.">
        <title>Phylogeny-wide analysis of social amoeba genomes highlights ancient origins for complex intercellular communication.</title>
        <authorList>
            <person name="Heidel A.J."/>
            <person name="Lawal H.M."/>
            <person name="Felder M."/>
            <person name="Schilde C."/>
            <person name="Helps N.R."/>
            <person name="Tunggal B."/>
            <person name="Rivero F."/>
            <person name="John U."/>
            <person name="Schleicher M."/>
            <person name="Eichinger L."/>
            <person name="Platzer M."/>
            <person name="Noegel A.A."/>
            <person name="Schaap P."/>
            <person name="Gloeckner G."/>
        </authorList>
    </citation>
    <scope>NUCLEOTIDE SEQUENCE [LARGE SCALE GENOMIC DNA]</scope>
    <source>
        <strain evidence="2">SH3</strain>
    </source>
</reference>
<dbReference type="InterPro" id="IPR052050">
    <property type="entry name" value="SecEffector_AnkRepeat"/>
</dbReference>
<protein>
    <recommendedName>
        <fullName evidence="3">Ankyrin repeat-containing protein</fullName>
    </recommendedName>
</protein>
<keyword evidence="2" id="KW-1185">Reference proteome</keyword>
<dbReference type="OrthoDB" id="70387at2759"/>
<organism evidence="1 2">
    <name type="scientific">Cavenderia fasciculata</name>
    <name type="common">Slime mold</name>
    <name type="synonym">Dictyostelium fasciculatum</name>
    <dbReference type="NCBI Taxonomy" id="261658"/>
    <lineage>
        <taxon>Eukaryota</taxon>
        <taxon>Amoebozoa</taxon>
        <taxon>Evosea</taxon>
        <taxon>Eumycetozoa</taxon>
        <taxon>Dictyostelia</taxon>
        <taxon>Acytosteliales</taxon>
        <taxon>Cavenderiaceae</taxon>
        <taxon>Cavenderia</taxon>
    </lineage>
</organism>
<dbReference type="PANTHER" id="PTHR46586">
    <property type="entry name" value="ANKYRIN REPEAT-CONTAINING PROTEIN"/>
    <property type="match status" value="1"/>
</dbReference>
<evidence type="ECO:0000313" key="2">
    <source>
        <dbReference type="Proteomes" id="UP000007797"/>
    </source>
</evidence>
<dbReference type="RefSeq" id="XP_004358944.1">
    <property type="nucleotide sequence ID" value="XM_004358887.1"/>
</dbReference>
<dbReference type="PANTHER" id="PTHR46586:SF4">
    <property type="match status" value="1"/>
</dbReference>